<protein>
    <submittedName>
        <fullName evidence="3">Pectate lyase superfamily protein domain-containing protein</fullName>
    </submittedName>
</protein>
<organism evidence="1">
    <name type="scientific">Cladocopium goreaui</name>
    <dbReference type="NCBI Taxonomy" id="2562237"/>
    <lineage>
        <taxon>Eukaryota</taxon>
        <taxon>Sar</taxon>
        <taxon>Alveolata</taxon>
        <taxon>Dinophyceae</taxon>
        <taxon>Suessiales</taxon>
        <taxon>Symbiodiniaceae</taxon>
        <taxon>Cladocopium</taxon>
    </lineage>
</organism>
<dbReference type="GO" id="GO:0016829">
    <property type="term" value="F:lyase activity"/>
    <property type="evidence" value="ECO:0007669"/>
    <property type="project" value="UniProtKB-KW"/>
</dbReference>
<reference evidence="2" key="2">
    <citation type="submission" date="2024-04" db="EMBL/GenBank/DDBJ databases">
        <authorList>
            <person name="Chen Y."/>
            <person name="Shah S."/>
            <person name="Dougan E. K."/>
            <person name="Thang M."/>
            <person name="Chan C."/>
        </authorList>
    </citation>
    <scope>NUCLEOTIDE SEQUENCE [LARGE SCALE GENOMIC DNA]</scope>
</reference>
<evidence type="ECO:0000313" key="1">
    <source>
        <dbReference type="EMBL" id="CAI3974390.1"/>
    </source>
</evidence>
<dbReference type="EMBL" id="CAMXCT010000132">
    <property type="protein sequence ID" value="CAI3974390.1"/>
    <property type="molecule type" value="Genomic_DNA"/>
</dbReference>
<keyword evidence="3" id="KW-0456">Lyase</keyword>
<dbReference type="Proteomes" id="UP001152797">
    <property type="component" value="Unassembled WGS sequence"/>
</dbReference>
<accession>A0A9P1FH28</accession>
<sequence length="466" mass="50822">VGYYTQVLGLGTWPSDVRFTGHHGIFGPSEEDNNNFNTFWKAAENLANQPTSGRSIWSVSQAAPLRRVQVSGHSAAIDQQRCPFQRQWRIYRRRPGRWDFGFSAAAAVADPKLQGADVNGTRYFQSTPRAVNFVYLGTTGSPKSSGNCTDSGRNPVSPVQVEKPYMSINADGKYYLHIPQPIFSGHGVSWEARDDHNDHNDHTQRVSFEKVFVASNETKLAVINAKLAAGKHVILTPGIYHLSAPIRIGWNETVQQQVLLGLGMATLIPTAGTAAVEIGPALGVRVAGVMLQAGQNHSKNLLWWSQGGDPKNPGLLSDVFARVGGPDTSKVSAEVMIAVSGSHVVMDNVWAWRADCCQNGCGTCAVRYCDHGVVVNGDHVTSYGLFSEHCQKDLLVWNGEHGRSVFFQSEMNSFAREPWDDTPNYGENGVSGYRVNAQHHVGMGIGVYAYFLQPGNVVAAGHWAES</sequence>
<evidence type="ECO:0000313" key="2">
    <source>
        <dbReference type="EMBL" id="CAL1127765.1"/>
    </source>
</evidence>
<dbReference type="InterPro" id="IPR012334">
    <property type="entry name" value="Pectin_lyas_fold"/>
</dbReference>
<feature type="non-terminal residue" evidence="1">
    <location>
        <position position="466"/>
    </location>
</feature>
<proteinExistence type="predicted"/>
<dbReference type="EMBL" id="CAMXCT020000132">
    <property type="protein sequence ID" value="CAL1127765.1"/>
    <property type="molecule type" value="Genomic_DNA"/>
</dbReference>
<comment type="caution">
    <text evidence="1">The sequence shown here is derived from an EMBL/GenBank/DDBJ whole genome shotgun (WGS) entry which is preliminary data.</text>
</comment>
<dbReference type="Gene3D" id="2.160.20.10">
    <property type="entry name" value="Single-stranded right-handed beta-helix, Pectin lyase-like"/>
    <property type="match status" value="1"/>
</dbReference>
<keyword evidence="4" id="KW-1185">Reference proteome</keyword>
<evidence type="ECO:0000313" key="3">
    <source>
        <dbReference type="EMBL" id="CAL4761702.1"/>
    </source>
</evidence>
<dbReference type="AlphaFoldDB" id="A0A9P1FH28"/>
<dbReference type="OrthoDB" id="5959761at2759"/>
<evidence type="ECO:0000313" key="4">
    <source>
        <dbReference type="Proteomes" id="UP001152797"/>
    </source>
</evidence>
<reference evidence="1" key="1">
    <citation type="submission" date="2022-10" db="EMBL/GenBank/DDBJ databases">
        <authorList>
            <person name="Chen Y."/>
            <person name="Dougan E. K."/>
            <person name="Chan C."/>
            <person name="Rhodes N."/>
            <person name="Thang M."/>
        </authorList>
    </citation>
    <scope>NUCLEOTIDE SEQUENCE</scope>
</reference>
<gene>
    <name evidence="1" type="ORF">C1SCF055_LOCUS2795</name>
</gene>
<dbReference type="EMBL" id="CAMXCT030000132">
    <property type="protein sequence ID" value="CAL4761702.1"/>
    <property type="molecule type" value="Genomic_DNA"/>
</dbReference>
<name>A0A9P1FH28_9DINO</name>